<dbReference type="SUPFAM" id="SSF50494">
    <property type="entry name" value="Trypsin-like serine proteases"/>
    <property type="match status" value="1"/>
</dbReference>
<evidence type="ECO:0000313" key="2">
    <source>
        <dbReference type="Proteomes" id="UP000267821"/>
    </source>
</evidence>
<dbReference type="AlphaFoldDB" id="A0A3N4M070"/>
<dbReference type="Proteomes" id="UP000267821">
    <property type="component" value="Unassembled WGS sequence"/>
</dbReference>
<accession>A0A3N4M070</accession>
<organism evidence="1 2">
    <name type="scientific">Terfezia boudieri ATCC MYA-4762</name>
    <dbReference type="NCBI Taxonomy" id="1051890"/>
    <lineage>
        <taxon>Eukaryota</taxon>
        <taxon>Fungi</taxon>
        <taxon>Dikarya</taxon>
        <taxon>Ascomycota</taxon>
        <taxon>Pezizomycotina</taxon>
        <taxon>Pezizomycetes</taxon>
        <taxon>Pezizales</taxon>
        <taxon>Pezizaceae</taxon>
        <taxon>Terfezia</taxon>
    </lineage>
</organism>
<dbReference type="STRING" id="1051890.A0A3N4M070"/>
<reference evidence="1 2" key="1">
    <citation type="journal article" date="2018" name="Nat. Ecol. Evol.">
        <title>Pezizomycetes genomes reveal the molecular basis of ectomycorrhizal truffle lifestyle.</title>
        <authorList>
            <person name="Murat C."/>
            <person name="Payen T."/>
            <person name="Noel B."/>
            <person name="Kuo A."/>
            <person name="Morin E."/>
            <person name="Chen J."/>
            <person name="Kohler A."/>
            <person name="Krizsan K."/>
            <person name="Balestrini R."/>
            <person name="Da Silva C."/>
            <person name="Montanini B."/>
            <person name="Hainaut M."/>
            <person name="Levati E."/>
            <person name="Barry K.W."/>
            <person name="Belfiori B."/>
            <person name="Cichocki N."/>
            <person name="Clum A."/>
            <person name="Dockter R.B."/>
            <person name="Fauchery L."/>
            <person name="Guy J."/>
            <person name="Iotti M."/>
            <person name="Le Tacon F."/>
            <person name="Lindquist E.A."/>
            <person name="Lipzen A."/>
            <person name="Malagnac F."/>
            <person name="Mello A."/>
            <person name="Molinier V."/>
            <person name="Miyauchi S."/>
            <person name="Poulain J."/>
            <person name="Riccioni C."/>
            <person name="Rubini A."/>
            <person name="Sitrit Y."/>
            <person name="Splivallo R."/>
            <person name="Traeger S."/>
            <person name="Wang M."/>
            <person name="Zifcakova L."/>
            <person name="Wipf D."/>
            <person name="Zambonelli A."/>
            <person name="Paolocci F."/>
            <person name="Nowrousian M."/>
            <person name="Ottonello S."/>
            <person name="Baldrian P."/>
            <person name="Spatafora J.W."/>
            <person name="Henrissat B."/>
            <person name="Nagy L.G."/>
            <person name="Aury J.M."/>
            <person name="Wincker P."/>
            <person name="Grigoriev I.V."/>
            <person name="Bonfante P."/>
            <person name="Martin F.M."/>
        </authorList>
    </citation>
    <scope>NUCLEOTIDE SEQUENCE [LARGE SCALE GENOMIC DNA]</scope>
    <source>
        <strain evidence="1 2">ATCC MYA-4762</strain>
    </source>
</reference>
<keyword evidence="2" id="KW-1185">Reference proteome</keyword>
<name>A0A3N4M070_9PEZI</name>
<proteinExistence type="predicted"/>
<dbReference type="InterPro" id="IPR043504">
    <property type="entry name" value="Peptidase_S1_PA_chymotrypsin"/>
</dbReference>
<dbReference type="InterPro" id="IPR009003">
    <property type="entry name" value="Peptidase_S1_PA"/>
</dbReference>
<protein>
    <recommendedName>
        <fullName evidence="3">Trypsin-like serine protease</fullName>
    </recommendedName>
</protein>
<gene>
    <name evidence="1" type="ORF">L211DRAFT_846162</name>
</gene>
<dbReference type="InParanoid" id="A0A3N4M070"/>
<dbReference type="Gene3D" id="2.40.10.10">
    <property type="entry name" value="Trypsin-like serine proteases"/>
    <property type="match status" value="2"/>
</dbReference>
<evidence type="ECO:0008006" key="3">
    <source>
        <dbReference type="Google" id="ProtNLM"/>
    </source>
</evidence>
<dbReference type="EMBL" id="ML121531">
    <property type="protein sequence ID" value="RPB27338.1"/>
    <property type="molecule type" value="Genomic_DNA"/>
</dbReference>
<dbReference type="OrthoDB" id="5367135at2759"/>
<evidence type="ECO:0000313" key="1">
    <source>
        <dbReference type="EMBL" id="RPB27338.1"/>
    </source>
</evidence>
<sequence length="452" mass="49236">MVGWIFSTSNQFFNAASRIWPWKKSADAAKPLHGVSSQPPDRDNWSEVIVRLDLNIITNGQLQIGYGTGFFLNVPGAAHDVIVTAGHHLIRPAKDAQSQPELTSKIDVQITNEEGNIMTETVTPDRYHICTKYKKQPSQTTDSADDYGVILLDRPIVGGVPTPRKAFSYNIILAAMNLSTSEPGTMLAGHVGGYPGNKQDIPTDHLKSSSVTASFGKHGERQLYYHADTGQGMSGGPVWVKFQGDDIAVGIQWAGADTGLLDKVISVHQGISPSPLGDPLLIQCGIQTKKKVGVESLCYSWSGPTRDPELTCFDIIPAKCSPTYKNGPGGNNFYLICHKAPGRTTNASPRFLMFDTDPNVTPKQVGYTSKPEGACLVKLDQGQQSAGPGTFNPSQPFKIVTLQNHDLESLSKSKPHPEFKLTFWTEDIPPADDEFGLERARLGLIMRAEPHE</sequence>